<evidence type="ECO:0000313" key="3">
    <source>
        <dbReference type="Proteomes" id="UP001175001"/>
    </source>
</evidence>
<dbReference type="Proteomes" id="UP001175001">
    <property type="component" value="Unassembled WGS sequence"/>
</dbReference>
<proteinExistence type="predicted"/>
<gene>
    <name evidence="2" type="ORF">DIS24_g8421</name>
</gene>
<protein>
    <recommendedName>
        <fullName evidence="4">Fucose-specific lectin</fullName>
    </recommendedName>
</protein>
<dbReference type="Gene3D" id="2.120.10.70">
    <property type="entry name" value="Fucose-specific lectin"/>
    <property type="match status" value="1"/>
</dbReference>
<keyword evidence="3" id="KW-1185">Reference proteome</keyword>
<feature type="region of interest" description="Disordered" evidence="1">
    <location>
        <begin position="22"/>
        <end position="54"/>
    </location>
</feature>
<evidence type="ECO:0000313" key="2">
    <source>
        <dbReference type="EMBL" id="KAK0644887.1"/>
    </source>
</evidence>
<comment type="caution">
    <text evidence="2">The sequence shown here is derived from an EMBL/GenBank/DDBJ whole genome shotgun (WGS) entry which is preliminary data.</text>
</comment>
<dbReference type="EMBL" id="JAUJDW010000062">
    <property type="protein sequence ID" value="KAK0644887.1"/>
    <property type="molecule type" value="Genomic_DNA"/>
</dbReference>
<accession>A0AA40CNH2</accession>
<dbReference type="AlphaFoldDB" id="A0AA40CNH2"/>
<sequence>MSAIEAGQNTMVFYVKPDGTLNVLSSPPPPPKDPNKPTTGGAGAVTSRPEYKPDTITLKNTNSTFILNAPSTRTPIPYNQISAIWFTHGEQHSTVKEFRIYYVYTDTLNGVSTLREICKTGDGEWTQGTLDGRKIETTADSLISANHHGQHIRVHFQQGVKKQLWMVITPIVNPDWRPYMVAQNF</sequence>
<evidence type="ECO:0000256" key="1">
    <source>
        <dbReference type="SAM" id="MobiDB-lite"/>
    </source>
</evidence>
<evidence type="ECO:0008006" key="4">
    <source>
        <dbReference type="Google" id="ProtNLM"/>
    </source>
</evidence>
<organism evidence="2 3">
    <name type="scientific">Lasiodiplodia hormozganensis</name>
    <dbReference type="NCBI Taxonomy" id="869390"/>
    <lineage>
        <taxon>Eukaryota</taxon>
        <taxon>Fungi</taxon>
        <taxon>Dikarya</taxon>
        <taxon>Ascomycota</taxon>
        <taxon>Pezizomycotina</taxon>
        <taxon>Dothideomycetes</taxon>
        <taxon>Dothideomycetes incertae sedis</taxon>
        <taxon>Botryosphaeriales</taxon>
        <taxon>Botryosphaeriaceae</taxon>
        <taxon>Lasiodiplodia</taxon>
    </lineage>
</organism>
<name>A0AA40CNH2_9PEZI</name>
<reference evidence="2" key="1">
    <citation type="submission" date="2023-06" db="EMBL/GenBank/DDBJ databases">
        <title>Multi-omics analyses reveal the molecular pathogenesis toolkit of Lasiodiplodia hormozganensis, a cross-kingdom pathogen.</title>
        <authorList>
            <person name="Felix C."/>
            <person name="Meneses R."/>
            <person name="Goncalves M.F.M."/>
            <person name="Tilleman L."/>
            <person name="Duarte A.S."/>
            <person name="Jorrin-Novo J.V."/>
            <person name="Van De Peer Y."/>
            <person name="Deforce D."/>
            <person name="Van Nieuwerburgh F."/>
            <person name="Esteves A.C."/>
            <person name="Alves A."/>
        </authorList>
    </citation>
    <scope>NUCLEOTIDE SEQUENCE</scope>
    <source>
        <strain evidence="2">CBS 339.90</strain>
    </source>
</reference>